<dbReference type="EMBL" id="UGNP01000001">
    <property type="protein sequence ID" value="STX11084.1"/>
    <property type="molecule type" value="Genomic_DNA"/>
</dbReference>
<name>A0A8B4QEP9_9BACL</name>
<dbReference type="PANTHER" id="PTHR39639:SF1">
    <property type="entry name" value="DUF262 DOMAIN-CONTAINING PROTEIN"/>
    <property type="match status" value="1"/>
</dbReference>
<dbReference type="RefSeq" id="WP_166636105.1">
    <property type="nucleotide sequence ID" value="NZ_BJUE01000010.1"/>
</dbReference>
<gene>
    <name evidence="3" type="ORF">DFR61_11825</name>
    <name evidence="2" type="ORF">NCTC10597_02880</name>
</gene>
<dbReference type="InterPro" id="IPR004919">
    <property type="entry name" value="GmrSD_N"/>
</dbReference>
<evidence type="ECO:0000313" key="2">
    <source>
        <dbReference type="EMBL" id="STX11084.1"/>
    </source>
</evidence>
<proteinExistence type="predicted"/>
<evidence type="ECO:0000313" key="3">
    <source>
        <dbReference type="EMBL" id="TDR37899.1"/>
    </source>
</evidence>
<dbReference type="PANTHER" id="PTHR39639">
    <property type="entry name" value="CHROMOSOME 16, WHOLE GENOME SHOTGUN SEQUENCE"/>
    <property type="match status" value="1"/>
</dbReference>
<sequence length="384" mass="45264">MDDNLDMYEKKFDYGIEEEEIEDFESEETPFDAEKIRIEQRMLSLKYVKELIDDGSLNLNPDFQRNVVWKEVKRKSLLIESLMLRIPIPAFYFYEDDDSFLNVIDGLQRLNTINEYLNGKFKLKNLQYLDKLCGGKKFADLDKKYKTRIFMTQFSVNIIDARTPTQVKYDLFRRINTGGMPLNAQEIRNSIAKPHIRDFLKRLSNSEEFLLATNSSVNDTRMAAQELILRYIAFDFAYDFDSGELKYDRSDLELFIDNVFERINKFKEDELKEIEGKFLHSMNNAFILFGEYGFRKYNNLDAENNYSKRKLVNKSLFSSLSVILTYYTSVEINEMKEKDALKEITDLITRDEVFSDSLTVGTNSVANVQYNFKNIRKTMEDLLL</sequence>
<dbReference type="AlphaFoldDB" id="A0A8B4QEP9"/>
<accession>A0A8B4QEP9</accession>
<reference evidence="3 5" key="2">
    <citation type="submission" date="2019-03" db="EMBL/GenBank/DDBJ databases">
        <title>Genomic Encyclopedia of Type Strains, Phase IV (KMG-IV): sequencing the most valuable type-strain genomes for metagenomic binning, comparative biology and taxonomic classification.</title>
        <authorList>
            <person name="Goeker M."/>
        </authorList>
    </citation>
    <scope>NUCLEOTIDE SEQUENCE [LARGE SCALE GENOMIC DNA]</scope>
    <source>
        <strain evidence="3 5">DSM 20580</strain>
    </source>
</reference>
<dbReference type="Proteomes" id="UP000294641">
    <property type="component" value="Unassembled WGS sequence"/>
</dbReference>
<keyword evidence="5" id="KW-1185">Reference proteome</keyword>
<organism evidence="2 4">
    <name type="scientific">Kurthia zopfii</name>
    <dbReference type="NCBI Taxonomy" id="1650"/>
    <lineage>
        <taxon>Bacteria</taxon>
        <taxon>Bacillati</taxon>
        <taxon>Bacillota</taxon>
        <taxon>Bacilli</taxon>
        <taxon>Bacillales</taxon>
        <taxon>Caryophanaceae</taxon>
        <taxon>Kurthia</taxon>
    </lineage>
</organism>
<dbReference type="Pfam" id="PF03235">
    <property type="entry name" value="GmrSD_N"/>
    <property type="match status" value="1"/>
</dbReference>
<protein>
    <submittedName>
        <fullName evidence="2">Uncharacterized conserved protein</fullName>
    </submittedName>
    <submittedName>
        <fullName evidence="3">Uncharacterized protein DUF262</fullName>
    </submittedName>
</protein>
<dbReference type="EMBL" id="SNZG01000018">
    <property type="protein sequence ID" value="TDR37899.1"/>
    <property type="molecule type" value="Genomic_DNA"/>
</dbReference>
<evidence type="ECO:0000313" key="5">
    <source>
        <dbReference type="Proteomes" id="UP000294641"/>
    </source>
</evidence>
<evidence type="ECO:0000313" key="4">
    <source>
        <dbReference type="Proteomes" id="UP000254330"/>
    </source>
</evidence>
<feature type="domain" description="GmrSD restriction endonucleases N-terminal" evidence="1">
    <location>
        <begin position="48"/>
        <end position="191"/>
    </location>
</feature>
<comment type="caution">
    <text evidence="2">The sequence shown here is derived from an EMBL/GenBank/DDBJ whole genome shotgun (WGS) entry which is preliminary data.</text>
</comment>
<reference evidence="2 4" key="1">
    <citation type="submission" date="2018-06" db="EMBL/GenBank/DDBJ databases">
        <authorList>
            <consortium name="Pathogen Informatics"/>
            <person name="Doyle S."/>
        </authorList>
    </citation>
    <scope>NUCLEOTIDE SEQUENCE [LARGE SCALE GENOMIC DNA]</scope>
    <source>
        <strain evidence="2 4">NCTC10597</strain>
    </source>
</reference>
<evidence type="ECO:0000259" key="1">
    <source>
        <dbReference type="Pfam" id="PF03235"/>
    </source>
</evidence>
<dbReference type="Proteomes" id="UP000254330">
    <property type="component" value="Unassembled WGS sequence"/>
</dbReference>